<comment type="caution">
    <text evidence="2">The sequence shown here is derived from an EMBL/GenBank/DDBJ whole genome shotgun (WGS) entry which is preliminary data.</text>
</comment>
<feature type="region of interest" description="Disordered" evidence="1">
    <location>
        <begin position="62"/>
        <end position="85"/>
    </location>
</feature>
<reference evidence="2 3" key="1">
    <citation type="journal article" date="2019" name="PLoS Pathog.">
        <title>Genome sequence of the bovine parasite Schistosoma bovis Tanzania.</title>
        <authorList>
            <person name="Oey H."/>
            <person name="Zakrzewski M."/>
            <person name="Gobert G."/>
            <person name="Gravermann K."/>
            <person name="Stoye J."/>
            <person name="Jones M."/>
            <person name="Mcmanus D."/>
            <person name="Krause L."/>
        </authorList>
    </citation>
    <scope>NUCLEOTIDE SEQUENCE [LARGE SCALE GENOMIC DNA]</scope>
    <source>
        <strain evidence="2 3">TAN1997</strain>
    </source>
</reference>
<keyword evidence="3" id="KW-1185">Reference proteome</keyword>
<dbReference type="EMBL" id="QMKO01004153">
    <property type="protein sequence ID" value="RTG80430.1"/>
    <property type="molecule type" value="Genomic_DNA"/>
</dbReference>
<proteinExistence type="predicted"/>
<gene>
    <name evidence="2" type="ORF">DC041_0003574</name>
</gene>
<evidence type="ECO:0000256" key="1">
    <source>
        <dbReference type="SAM" id="MobiDB-lite"/>
    </source>
</evidence>
<feature type="compositionally biased region" description="Polar residues" evidence="1">
    <location>
        <begin position="76"/>
        <end position="85"/>
    </location>
</feature>
<accession>A0A430PYA5</accession>
<organism evidence="2 3">
    <name type="scientific">Schistosoma bovis</name>
    <name type="common">Blood fluke</name>
    <dbReference type="NCBI Taxonomy" id="6184"/>
    <lineage>
        <taxon>Eukaryota</taxon>
        <taxon>Metazoa</taxon>
        <taxon>Spiralia</taxon>
        <taxon>Lophotrochozoa</taxon>
        <taxon>Platyhelminthes</taxon>
        <taxon>Trematoda</taxon>
        <taxon>Digenea</taxon>
        <taxon>Strigeidida</taxon>
        <taxon>Schistosomatoidea</taxon>
        <taxon>Schistosomatidae</taxon>
        <taxon>Schistosoma</taxon>
    </lineage>
</organism>
<dbReference type="Proteomes" id="UP000290809">
    <property type="component" value="Unassembled WGS sequence"/>
</dbReference>
<protein>
    <submittedName>
        <fullName evidence="2">Uncharacterized protein</fullName>
    </submittedName>
</protein>
<evidence type="ECO:0000313" key="2">
    <source>
        <dbReference type="EMBL" id="RTG80430.1"/>
    </source>
</evidence>
<name>A0A430PYA5_SCHBO</name>
<sequence length="85" mass="9551">MDLLGKFERQVIGIQRTSFYLIFTEDSPDHELKLLMGACPTLRQQNQTCSTFKAGSSQISDLRINSPSYRDPGSIRNLTSPNEVS</sequence>
<dbReference type="STRING" id="6184.A0A430PYA5"/>
<dbReference type="AlphaFoldDB" id="A0A430PYA5"/>
<evidence type="ECO:0000313" key="3">
    <source>
        <dbReference type="Proteomes" id="UP000290809"/>
    </source>
</evidence>